<feature type="region of interest" description="Disordered" evidence="7">
    <location>
        <begin position="51"/>
        <end position="72"/>
    </location>
</feature>
<sequence length="347" mass="39508">MAILGFHIVVSLIALTVMSKLGTRLSIIQLFIVKGLYRFIAPSNDDIRALMPPSKDNPRARKKKREEEETEGFNVPKSLPLRLRLGRVEEEELKNLPLYSSVHWLSLFVPLCLVVYSMSEVFSFLFPNSNDTNVAILWLLIAVAFVLQVSFALFLIYIPFPRFALHLTFLLPLLSLLSFASPVKKQLVYGPRKLLTEDQLDILRIYLAILSFICRVALRAPHFQAHLNLSRAKLNALQHETGYIRNVALQAMIFRYYSYFCAVILQYFSPVLLSLYFALLLKTTGNLSWLGTPVDESLSQVTAGSLRSIFDATVCRAIWSFSLVFVTFTNVVLSFMGVMYNSYFLPL</sequence>
<comment type="similarity">
    <text evidence="2">Belongs to the TMEM161 family.</text>
</comment>
<evidence type="ECO:0000256" key="5">
    <source>
        <dbReference type="ARBA" id="ARBA00023136"/>
    </source>
</evidence>
<keyword evidence="4 8" id="KW-1133">Transmembrane helix</keyword>
<keyword evidence="5 8" id="KW-0472">Membrane</keyword>
<dbReference type="PANTHER" id="PTHR13624:SF6">
    <property type="entry name" value="EMEI"/>
    <property type="match status" value="1"/>
</dbReference>
<feature type="transmembrane region" description="Helical" evidence="8">
    <location>
        <begin position="137"/>
        <end position="157"/>
    </location>
</feature>
<gene>
    <name evidence="9" type="ORF">OESDEN_03355</name>
</gene>
<evidence type="ECO:0000256" key="6">
    <source>
        <dbReference type="ARBA" id="ARBA00023180"/>
    </source>
</evidence>
<dbReference type="PANTHER" id="PTHR13624">
    <property type="entry name" value="RE42071P"/>
    <property type="match status" value="1"/>
</dbReference>
<reference evidence="9 10" key="1">
    <citation type="submission" date="2014-03" db="EMBL/GenBank/DDBJ databases">
        <title>Draft genome of the hookworm Oesophagostomum dentatum.</title>
        <authorList>
            <person name="Mitreva M."/>
        </authorList>
    </citation>
    <scope>NUCLEOTIDE SEQUENCE [LARGE SCALE GENOMIC DNA]</scope>
    <source>
        <strain evidence="9 10">OD-Hann</strain>
    </source>
</reference>
<dbReference type="Pfam" id="PF10268">
    <property type="entry name" value="Tmemb_161AB"/>
    <property type="match status" value="3"/>
</dbReference>
<feature type="transmembrane region" description="Helical" evidence="8">
    <location>
        <begin position="202"/>
        <end position="218"/>
    </location>
</feature>
<evidence type="ECO:0000256" key="1">
    <source>
        <dbReference type="ARBA" id="ARBA00004141"/>
    </source>
</evidence>
<feature type="transmembrane region" description="Helical" evidence="8">
    <location>
        <begin position="256"/>
        <end position="281"/>
    </location>
</feature>
<dbReference type="Proteomes" id="UP000053660">
    <property type="component" value="Unassembled WGS sequence"/>
</dbReference>
<comment type="subcellular location">
    <subcellularLocation>
        <location evidence="1">Membrane</location>
        <topology evidence="1">Multi-pass membrane protein</topology>
    </subcellularLocation>
</comment>
<keyword evidence="3 8" id="KW-0812">Transmembrane</keyword>
<protein>
    <submittedName>
        <fullName evidence="9">Uncharacterized protein</fullName>
    </submittedName>
</protein>
<dbReference type="InterPro" id="IPR019395">
    <property type="entry name" value="Transmembrane_161A/B"/>
</dbReference>
<evidence type="ECO:0000256" key="4">
    <source>
        <dbReference type="ARBA" id="ARBA00022989"/>
    </source>
</evidence>
<evidence type="ECO:0000313" key="10">
    <source>
        <dbReference type="Proteomes" id="UP000053660"/>
    </source>
</evidence>
<dbReference type="EMBL" id="KN549610">
    <property type="protein sequence ID" value="KHJ96683.1"/>
    <property type="molecule type" value="Genomic_DNA"/>
</dbReference>
<dbReference type="GO" id="GO:0016020">
    <property type="term" value="C:membrane"/>
    <property type="evidence" value="ECO:0007669"/>
    <property type="project" value="UniProtKB-SubCell"/>
</dbReference>
<keyword evidence="10" id="KW-1185">Reference proteome</keyword>
<evidence type="ECO:0000256" key="2">
    <source>
        <dbReference type="ARBA" id="ARBA00009706"/>
    </source>
</evidence>
<evidence type="ECO:0000256" key="3">
    <source>
        <dbReference type="ARBA" id="ARBA00022692"/>
    </source>
</evidence>
<feature type="transmembrane region" description="Helical" evidence="8">
    <location>
        <begin position="102"/>
        <end position="125"/>
    </location>
</feature>
<organism evidence="9 10">
    <name type="scientific">Oesophagostomum dentatum</name>
    <name type="common">Nodular worm</name>
    <dbReference type="NCBI Taxonomy" id="61180"/>
    <lineage>
        <taxon>Eukaryota</taxon>
        <taxon>Metazoa</taxon>
        <taxon>Ecdysozoa</taxon>
        <taxon>Nematoda</taxon>
        <taxon>Chromadorea</taxon>
        <taxon>Rhabditida</taxon>
        <taxon>Rhabditina</taxon>
        <taxon>Rhabditomorpha</taxon>
        <taxon>Strongyloidea</taxon>
        <taxon>Strongylidae</taxon>
        <taxon>Oesophagostomum</taxon>
    </lineage>
</organism>
<feature type="transmembrane region" description="Helical" evidence="8">
    <location>
        <begin position="317"/>
        <end position="340"/>
    </location>
</feature>
<evidence type="ECO:0000313" key="9">
    <source>
        <dbReference type="EMBL" id="KHJ96683.1"/>
    </source>
</evidence>
<proteinExistence type="inferred from homology"/>
<name>A0A0B1TGN9_OESDE</name>
<keyword evidence="6" id="KW-0325">Glycoprotein</keyword>
<feature type="transmembrane region" description="Helical" evidence="8">
    <location>
        <begin position="163"/>
        <end position="181"/>
    </location>
</feature>
<accession>A0A0B1TGN9</accession>
<dbReference type="OrthoDB" id="196957at2759"/>
<evidence type="ECO:0000256" key="7">
    <source>
        <dbReference type="SAM" id="MobiDB-lite"/>
    </source>
</evidence>
<evidence type="ECO:0000256" key="8">
    <source>
        <dbReference type="SAM" id="Phobius"/>
    </source>
</evidence>
<dbReference type="AlphaFoldDB" id="A0A0B1TGN9"/>